<keyword evidence="7" id="KW-0325">Glycoprotein</keyword>
<dbReference type="InterPro" id="IPR050288">
    <property type="entry name" value="Cellulose_deg_GH3"/>
</dbReference>
<feature type="domain" description="Glycoside hydrolase family 3 N-terminal" evidence="10">
    <location>
        <begin position="4"/>
        <end position="84"/>
    </location>
</feature>
<comment type="catalytic activity">
    <reaction evidence="1">
        <text>Hydrolysis of terminal, non-reducing beta-D-glucosyl residues with release of beta-D-glucose.</text>
        <dbReference type="EC" id="3.2.1.21"/>
    </reaction>
</comment>
<reference evidence="12" key="1">
    <citation type="journal article" date="2015" name="Genome Announc.">
        <title>Draft genome sequence of Talaromyces cellulolyticus strain Y-94, a source of lignocellulosic biomass-degrading enzymes.</title>
        <authorList>
            <person name="Fujii T."/>
            <person name="Koike H."/>
            <person name="Sawayama S."/>
            <person name="Yano S."/>
            <person name="Inoue H."/>
        </authorList>
    </citation>
    <scope>NUCLEOTIDE SEQUENCE [LARGE SCALE GENOMIC DNA]</scope>
    <source>
        <strain evidence="12">Y-94</strain>
    </source>
</reference>
<evidence type="ECO:0000256" key="1">
    <source>
        <dbReference type="ARBA" id="ARBA00000448"/>
    </source>
</evidence>
<dbReference type="InterPro" id="IPR036962">
    <property type="entry name" value="Glyco_hydro_3_N_sf"/>
</dbReference>
<dbReference type="PRINTS" id="PR00133">
    <property type="entry name" value="GLHYDRLASE3"/>
</dbReference>
<proteinExistence type="inferred from homology"/>
<sequence>MHGDGPEGVGNNLNNVTRFLAPVLITATWDENLNRELGEDLAQEHRSKGRNVIFAPTIKIVRNPLWGRAGESISKDPFLTTRMTVGVEIWDDKSKDWKFIPGLYTVSIGKSSRDILLTETILLA</sequence>
<dbReference type="Proteomes" id="UP000053095">
    <property type="component" value="Unassembled WGS sequence"/>
</dbReference>
<dbReference type="EC" id="3.2.1.21" evidence="4"/>
<evidence type="ECO:0000256" key="4">
    <source>
        <dbReference type="ARBA" id="ARBA00012744"/>
    </source>
</evidence>
<dbReference type="GO" id="GO:0008422">
    <property type="term" value="F:beta-glucosidase activity"/>
    <property type="evidence" value="ECO:0007669"/>
    <property type="project" value="UniProtKB-EC"/>
</dbReference>
<dbReference type="InterPro" id="IPR001764">
    <property type="entry name" value="Glyco_hydro_3_N"/>
</dbReference>
<dbReference type="SUPFAM" id="SSF51445">
    <property type="entry name" value="(Trans)glycosidases"/>
    <property type="match status" value="1"/>
</dbReference>
<dbReference type="EMBL" id="DF933840">
    <property type="protein sequence ID" value="GAM42641.1"/>
    <property type="molecule type" value="Genomic_DNA"/>
</dbReference>
<keyword evidence="8" id="KW-0119">Carbohydrate metabolism</keyword>
<evidence type="ECO:0000256" key="9">
    <source>
        <dbReference type="ARBA" id="ARBA00023295"/>
    </source>
</evidence>
<keyword evidence="6" id="KW-0624">Polysaccharide degradation</keyword>
<gene>
    <name evidence="11" type="ORF">TCE0_044r16806</name>
</gene>
<organism evidence="11 12">
    <name type="scientific">Talaromyces pinophilus</name>
    <name type="common">Penicillium pinophilum</name>
    <dbReference type="NCBI Taxonomy" id="128442"/>
    <lineage>
        <taxon>Eukaryota</taxon>
        <taxon>Fungi</taxon>
        <taxon>Dikarya</taxon>
        <taxon>Ascomycota</taxon>
        <taxon>Pezizomycotina</taxon>
        <taxon>Eurotiomycetes</taxon>
        <taxon>Eurotiomycetidae</taxon>
        <taxon>Eurotiales</taxon>
        <taxon>Trichocomaceae</taxon>
        <taxon>Talaromyces</taxon>
        <taxon>Talaromyces sect. Talaromyces</taxon>
    </lineage>
</organism>
<evidence type="ECO:0000256" key="6">
    <source>
        <dbReference type="ARBA" id="ARBA00023001"/>
    </source>
</evidence>
<comment type="pathway">
    <text evidence="2">Glycan metabolism; cellulose degradation.</text>
</comment>
<keyword evidence="6" id="KW-0136">Cellulose degradation</keyword>
<evidence type="ECO:0000313" key="12">
    <source>
        <dbReference type="Proteomes" id="UP000053095"/>
    </source>
</evidence>
<dbReference type="PANTHER" id="PTHR42715">
    <property type="entry name" value="BETA-GLUCOSIDASE"/>
    <property type="match status" value="1"/>
</dbReference>
<keyword evidence="5" id="KW-0378">Hydrolase</keyword>
<accession>A0A478EBB9</accession>
<dbReference type="GO" id="GO:0030245">
    <property type="term" value="P:cellulose catabolic process"/>
    <property type="evidence" value="ECO:0007669"/>
    <property type="project" value="UniProtKB-KW"/>
</dbReference>
<evidence type="ECO:0000256" key="5">
    <source>
        <dbReference type="ARBA" id="ARBA00022801"/>
    </source>
</evidence>
<evidence type="ECO:0000259" key="10">
    <source>
        <dbReference type="Pfam" id="PF00933"/>
    </source>
</evidence>
<dbReference type="InterPro" id="IPR017853">
    <property type="entry name" value="GH"/>
</dbReference>
<keyword evidence="12" id="KW-1185">Reference proteome</keyword>
<name>A0A478EBB9_TALPI</name>
<keyword evidence="9" id="KW-0326">Glycosidase</keyword>
<dbReference type="AlphaFoldDB" id="A0A478EBB9"/>
<evidence type="ECO:0000256" key="3">
    <source>
        <dbReference type="ARBA" id="ARBA00005336"/>
    </source>
</evidence>
<dbReference type="Pfam" id="PF00933">
    <property type="entry name" value="Glyco_hydro_3"/>
    <property type="match status" value="1"/>
</dbReference>
<evidence type="ECO:0000313" key="11">
    <source>
        <dbReference type="EMBL" id="GAM42641.1"/>
    </source>
</evidence>
<evidence type="ECO:0000256" key="2">
    <source>
        <dbReference type="ARBA" id="ARBA00004987"/>
    </source>
</evidence>
<evidence type="ECO:0000256" key="8">
    <source>
        <dbReference type="ARBA" id="ARBA00023277"/>
    </source>
</evidence>
<comment type="similarity">
    <text evidence="3">Belongs to the glycosyl hydrolase 3 family.</text>
</comment>
<dbReference type="PANTHER" id="PTHR42715:SF3">
    <property type="entry name" value="BETA-GLUCOSIDASE B-RELATED"/>
    <property type="match status" value="1"/>
</dbReference>
<protein>
    <recommendedName>
        <fullName evidence="4">beta-glucosidase</fullName>
        <ecNumber evidence="4">3.2.1.21</ecNumber>
    </recommendedName>
</protein>
<evidence type="ECO:0000256" key="7">
    <source>
        <dbReference type="ARBA" id="ARBA00023180"/>
    </source>
</evidence>
<dbReference type="Gene3D" id="3.20.20.300">
    <property type="entry name" value="Glycoside hydrolase, family 3, N-terminal domain"/>
    <property type="match status" value="1"/>
</dbReference>